<dbReference type="PANTHER" id="PTHR30509">
    <property type="entry name" value="P-HYDROXYBENZOIC ACID EFFLUX PUMP SUBUNIT-RELATED"/>
    <property type="match status" value="1"/>
</dbReference>
<evidence type="ECO:0000256" key="3">
    <source>
        <dbReference type="ARBA" id="ARBA00022692"/>
    </source>
</evidence>
<keyword evidence="4 8" id="KW-1133">Transmembrane helix</keyword>
<dbReference type="AlphaFoldDB" id="A0A1H0T339"/>
<accession>A0A1H0T339</accession>
<dbReference type="STRING" id="1052260.SAMN05660199_04032"/>
<evidence type="ECO:0000256" key="4">
    <source>
        <dbReference type="ARBA" id="ARBA00022989"/>
    </source>
</evidence>
<gene>
    <name evidence="10" type="ORF">SAMN05660199_04032</name>
</gene>
<evidence type="ECO:0000313" key="10">
    <source>
        <dbReference type="EMBL" id="SDP48532.1"/>
    </source>
</evidence>
<name>A0A1H0T339_9ACTN</name>
<feature type="domain" description="Integral membrane bound transporter" evidence="9">
    <location>
        <begin position="383"/>
        <end position="510"/>
    </location>
</feature>
<comment type="subcellular location">
    <subcellularLocation>
        <location evidence="1">Cell membrane</location>
        <topology evidence="1">Multi-pass membrane protein</topology>
    </subcellularLocation>
</comment>
<keyword evidence="2" id="KW-1003">Cell membrane</keyword>
<keyword evidence="3 8" id="KW-0812">Transmembrane</keyword>
<dbReference type="InterPro" id="IPR049453">
    <property type="entry name" value="Memb_transporter_dom"/>
</dbReference>
<evidence type="ECO:0000256" key="7">
    <source>
        <dbReference type="SAM" id="MobiDB-lite"/>
    </source>
</evidence>
<feature type="transmembrane region" description="Helical" evidence="8">
    <location>
        <begin position="497"/>
        <end position="515"/>
    </location>
</feature>
<keyword evidence="11" id="KW-1185">Reference proteome</keyword>
<feature type="transmembrane region" description="Helical" evidence="8">
    <location>
        <begin position="430"/>
        <end position="455"/>
    </location>
</feature>
<evidence type="ECO:0000256" key="1">
    <source>
        <dbReference type="ARBA" id="ARBA00004651"/>
    </source>
</evidence>
<feature type="region of interest" description="Disordered" evidence="7">
    <location>
        <begin position="1"/>
        <end position="24"/>
    </location>
</feature>
<organism evidence="10 11">
    <name type="scientific">Klenkia soli</name>
    <dbReference type="NCBI Taxonomy" id="1052260"/>
    <lineage>
        <taxon>Bacteria</taxon>
        <taxon>Bacillati</taxon>
        <taxon>Actinomycetota</taxon>
        <taxon>Actinomycetes</taxon>
        <taxon>Geodermatophilales</taxon>
        <taxon>Geodermatophilaceae</taxon>
        <taxon>Klenkia</taxon>
    </lineage>
</organism>
<evidence type="ECO:0000256" key="5">
    <source>
        <dbReference type="ARBA" id="ARBA00023136"/>
    </source>
</evidence>
<evidence type="ECO:0000259" key="9">
    <source>
        <dbReference type="Pfam" id="PF13515"/>
    </source>
</evidence>
<reference evidence="11" key="1">
    <citation type="submission" date="2016-10" db="EMBL/GenBank/DDBJ databases">
        <authorList>
            <person name="Varghese N."/>
            <person name="Submissions S."/>
        </authorList>
    </citation>
    <scope>NUCLEOTIDE SEQUENCE [LARGE SCALE GENOMIC DNA]</scope>
    <source>
        <strain evidence="11">DSM 45843</strain>
    </source>
</reference>
<protein>
    <submittedName>
        <fullName evidence="10">Uncharacterized membrane protein YccC</fullName>
    </submittedName>
</protein>
<comment type="similarity">
    <text evidence="6">Belongs to the YccS/YhfK family.</text>
</comment>
<feature type="transmembrane region" description="Helical" evidence="8">
    <location>
        <begin position="467"/>
        <end position="485"/>
    </location>
</feature>
<proteinExistence type="inferred from homology"/>
<dbReference type="EMBL" id="FNIR01000014">
    <property type="protein sequence ID" value="SDP48532.1"/>
    <property type="molecule type" value="Genomic_DNA"/>
</dbReference>
<dbReference type="PANTHER" id="PTHR30509:SF9">
    <property type="entry name" value="MULTIDRUG RESISTANCE PROTEIN MDTO"/>
    <property type="match status" value="1"/>
</dbReference>
<dbReference type="Proteomes" id="UP000199088">
    <property type="component" value="Unassembled WGS sequence"/>
</dbReference>
<evidence type="ECO:0000256" key="8">
    <source>
        <dbReference type="SAM" id="Phobius"/>
    </source>
</evidence>
<dbReference type="GO" id="GO:0005886">
    <property type="term" value="C:plasma membrane"/>
    <property type="evidence" value="ECO:0007669"/>
    <property type="project" value="UniProtKB-SubCell"/>
</dbReference>
<evidence type="ECO:0000256" key="2">
    <source>
        <dbReference type="ARBA" id="ARBA00022475"/>
    </source>
</evidence>
<keyword evidence="5 8" id="KW-0472">Membrane</keyword>
<evidence type="ECO:0000256" key="6">
    <source>
        <dbReference type="ARBA" id="ARBA00043993"/>
    </source>
</evidence>
<sequence length="671" mass="70642">MELEGRGTPSSLRPGSDNPGGKLLDVADRGLRAPAWLEELVRTGRPAVPWSDVVRFAVGITGPLVLVALLGRLDEPTALGAGVFGTTGALAVTLAPQGGPLRTRLRRVVAAGGFGAVGLVAGEAASGAGWQPVLVIGLLSALAALISSIDAALSLGALQLLVYAALSSGLQTTLPLPAEIGFFLAGALWAVLPVLVQAGTETADPDRSSVGAVFTAIGDLLAAVGTPRTDDARRALTAALNTGYDRVIHSRSTSSGRSAELAELAGLLNATAPLVEGAVATARAGVTADPVDVTAAHALGAAVVSRRPLVGDRPVALADGPPTRRAVRHGVRLVWNVVGDPEERASAAVVREALPWRLRVRDLLDRTTGNADSRAFVVRLTLCMVIAEVARQRLPIERPYWVLLTVAVVLKPDFGSVFSRAVQRGAGTLLGVLLGSALLAVLPKGALVLVAMALFAAVMPWARNANFGLFSVFQTPLVIMLLDLAAPSPSDLVGPRLVDTLIGCAIVLVFGYLLWPQTWRAPLDDALRGAATALDRFVDAAFTGTPEETRRARRTSYRALTELQTQLQRRLAEPPPISTRAAAWYPVIIQLERTSDAVTEAVIAMRAGEEIPPRGQVEVLRRSIRGLDHDLRLHRTPDDTEIHAEGVLAPVAREVDAARRLVRQRAPGIRG</sequence>
<evidence type="ECO:0000313" key="11">
    <source>
        <dbReference type="Proteomes" id="UP000199088"/>
    </source>
</evidence>
<dbReference type="Pfam" id="PF13515">
    <property type="entry name" value="FUSC_2"/>
    <property type="match status" value="1"/>
</dbReference>